<keyword evidence="4" id="KW-0488">Methylation</keyword>
<keyword evidence="3" id="KW-1003">Cell membrane</keyword>
<keyword evidence="7 10" id="KW-1133">Transmembrane helix</keyword>
<dbReference type="InterPro" id="IPR012902">
    <property type="entry name" value="N_methyl_site"/>
</dbReference>
<dbReference type="InterPro" id="IPR049875">
    <property type="entry name" value="TypeII_GspH"/>
</dbReference>
<evidence type="ECO:0000256" key="3">
    <source>
        <dbReference type="ARBA" id="ARBA00022475"/>
    </source>
</evidence>
<evidence type="ECO:0000256" key="2">
    <source>
        <dbReference type="ARBA" id="ARBA00021549"/>
    </source>
</evidence>
<evidence type="ECO:0000313" key="11">
    <source>
        <dbReference type="EMBL" id="MDU0112459.1"/>
    </source>
</evidence>
<keyword evidence="12" id="KW-1185">Reference proteome</keyword>
<dbReference type="EMBL" id="JAWCUA010000003">
    <property type="protein sequence ID" value="MDU0112459.1"/>
    <property type="molecule type" value="Genomic_DNA"/>
</dbReference>
<dbReference type="RefSeq" id="WP_315946182.1">
    <property type="nucleotide sequence ID" value="NZ_JAWCUA010000003.1"/>
</dbReference>
<evidence type="ECO:0000256" key="8">
    <source>
        <dbReference type="ARBA" id="ARBA00023136"/>
    </source>
</evidence>
<keyword evidence="8 10" id="KW-0472">Membrane</keyword>
<evidence type="ECO:0000256" key="7">
    <source>
        <dbReference type="ARBA" id="ARBA00022989"/>
    </source>
</evidence>
<organism evidence="11 12">
    <name type="scientific">Psychrosphaera aquimarina</name>
    <dbReference type="NCBI Taxonomy" id="2044854"/>
    <lineage>
        <taxon>Bacteria</taxon>
        <taxon>Pseudomonadati</taxon>
        <taxon>Pseudomonadota</taxon>
        <taxon>Gammaproteobacteria</taxon>
        <taxon>Alteromonadales</taxon>
        <taxon>Pseudoalteromonadaceae</taxon>
        <taxon>Psychrosphaera</taxon>
    </lineage>
</organism>
<dbReference type="NCBIfam" id="TIGR01708">
    <property type="entry name" value="typeII_sec_gspH"/>
    <property type="match status" value="1"/>
</dbReference>
<comment type="caution">
    <text evidence="11">The sequence shown here is derived from an EMBL/GenBank/DDBJ whole genome shotgun (WGS) entry which is preliminary data.</text>
</comment>
<accession>A0ABU3QYG5</accession>
<gene>
    <name evidence="11" type="primary">gspH</name>
    <name evidence="11" type="ORF">RT723_05475</name>
</gene>
<dbReference type="Pfam" id="PF07963">
    <property type="entry name" value="N_methyl"/>
    <property type="match status" value="1"/>
</dbReference>
<keyword evidence="6 10" id="KW-0812">Transmembrane</keyword>
<sequence length="194" mass="22156">MNKHKGFTLFELMLVIMLMALVVSTVKFPNLTQDPFDQVDQQSKKIAALINLASEYAVLNNALLGFSVTETSYAFLQFDGTKWQQINEMPFALTELEPTIKMDLMLDGLEWQEQNLLSAVKWIDEEELEQASEQTEEEKKLAFPQIFILSSGEISPFDLDISYDNGFDDPITFKVRGEFIAPVSVYDPQQIEEL</sequence>
<evidence type="ECO:0000256" key="6">
    <source>
        <dbReference type="ARBA" id="ARBA00022692"/>
    </source>
</evidence>
<feature type="transmembrane region" description="Helical" evidence="10">
    <location>
        <begin position="7"/>
        <end position="26"/>
    </location>
</feature>
<evidence type="ECO:0000256" key="1">
    <source>
        <dbReference type="ARBA" id="ARBA00004377"/>
    </source>
</evidence>
<dbReference type="InterPro" id="IPR002416">
    <property type="entry name" value="T2SS_protein-GspH"/>
</dbReference>
<reference evidence="11 12" key="1">
    <citation type="submission" date="2023-10" db="EMBL/GenBank/DDBJ databases">
        <title>Psychrosphaera aquimaarina strain SW33 isolated from seawater.</title>
        <authorList>
            <person name="Bayburt H."/>
            <person name="Kim J.M."/>
            <person name="Choi B.J."/>
            <person name="Jeon C.O."/>
        </authorList>
    </citation>
    <scope>NUCLEOTIDE SEQUENCE [LARGE SCALE GENOMIC DNA]</scope>
    <source>
        <strain evidence="11 12">KCTC 52743</strain>
    </source>
</reference>
<dbReference type="PRINTS" id="PR00885">
    <property type="entry name" value="BCTERIALGSPH"/>
</dbReference>
<dbReference type="Proteomes" id="UP001257914">
    <property type="component" value="Unassembled WGS sequence"/>
</dbReference>
<evidence type="ECO:0000313" key="12">
    <source>
        <dbReference type="Proteomes" id="UP001257914"/>
    </source>
</evidence>
<evidence type="ECO:0000256" key="5">
    <source>
        <dbReference type="ARBA" id="ARBA00022519"/>
    </source>
</evidence>
<proteinExistence type="predicted"/>
<comment type="subcellular location">
    <subcellularLocation>
        <location evidence="1">Cell inner membrane</location>
        <topology evidence="1">Single-pass membrane protein</topology>
    </subcellularLocation>
</comment>
<protein>
    <recommendedName>
        <fullName evidence="2">Type II secretion system protein H</fullName>
    </recommendedName>
    <alternativeName>
        <fullName evidence="9">General secretion pathway protein H</fullName>
    </alternativeName>
</protein>
<keyword evidence="5" id="KW-0997">Cell inner membrane</keyword>
<name>A0ABU3QYG5_9GAMM</name>
<dbReference type="Gene3D" id="3.55.40.10">
    <property type="entry name" value="minor pseudopilin epsh domain"/>
    <property type="match status" value="1"/>
</dbReference>
<evidence type="ECO:0000256" key="10">
    <source>
        <dbReference type="SAM" id="Phobius"/>
    </source>
</evidence>
<evidence type="ECO:0000256" key="9">
    <source>
        <dbReference type="ARBA" id="ARBA00030775"/>
    </source>
</evidence>
<evidence type="ECO:0000256" key="4">
    <source>
        <dbReference type="ARBA" id="ARBA00022481"/>
    </source>
</evidence>
<dbReference type="NCBIfam" id="TIGR02532">
    <property type="entry name" value="IV_pilin_GFxxxE"/>
    <property type="match status" value="1"/>
</dbReference>